<evidence type="ECO:0000313" key="6">
    <source>
        <dbReference type="Proteomes" id="UP001174677"/>
    </source>
</evidence>
<keyword evidence="6" id="KW-1185">Reference proteome</keyword>
<proteinExistence type="predicted"/>
<comment type="caution">
    <text evidence="5">The sequence shown here is derived from an EMBL/GenBank/DDBJ whole genome shotgun (WGS) entry which is preliminary data.</text>
</comment>
<dbReference type="InterPro" id="IPR001965">
    <property type="entry name" value="Znf_PHD"/>
</dbReference>
<accession>A0ABQ9KI98</accession>
<sequence>MGYSTSSNSRVAWEWLIEYLAKFVHIELSNLHDLIDSSPFLPHDLSKNTRERIALRKLEHLFGPIDNVAPSVPHRKGNIRFSESCEDVLNFIVRKTSVLDFNMSGSGLLKEDIHSFISHKRASLPPCALEQLRDAILEDTSHSAIVMELSGLVHTNDHYDRSPVDYNAFNMPLVRNSNYLPPEDEKGMVRDDSCVRNLLPFKRNQSDLTNKNLSQDNQESQGYIHDGDLHVNAKRSKQNASCVNQPVEQISVPQHGNELAENSTERIGGVAGKGSQDAEKESQVGRLDECRSLGNDDGKFVATNRLGQSPDASANDEFQHKQCENTHSANKIPQDISGDGSHQYILVDEVSKDEHRQLKVTFDGAKDDGEQWMQLKIPNSGSFSGSQRNVIDDKAGGLEHLCKQGTSSDVKQYHHKKVDSMKKSRFLSSYFAAVADQTKPNCCFKCSKDGQVLVCSAVGCSLFFHEKCLGSLLSFDEKGYLCCPFCTCFHAFQRYHQAKKKASLVREELHLFINQIPKEHNHECG</sequence>
<keyword evidence="3" id="KW-0862">Zinc</keyword>
<reference evidence="5" key="1">
    <citation type="journal article" date="2023" name="Plant Biotechnol. J.">
        <title>Chromosome-level wild Hevea brasiliensis genome provides new tools for genomic-assisted breeding and valuable loci to elevate rubber yield.</title>
        <authorList>
            <person name="Cheng H."/>
            <person name="Song X."/>
            <person name="Hu Y."/>
            <person name="Wu T."/>
            <person name="Yang Q."/>
            <person name="An Z."/>
            <person name="Feng S."/>
            <person name="Deng Z."/>
            <person name="Wu W."/>
            <person name="Zeng X."/>
            <person name="Tu M."/>
            <person name="Wang X."/>
            <person name="Huang H."/>
        </authorList>
    </citation>
    <scope>NUCLEOTIDE SEQUENCE</scope>
    <source>
        <strain evidence="5">MT/VB/25A 57/8</strain>
    </source>
</reference>
<evidence type="ECO:0000256" key="3">
    <source>
        <dbReference type="ARBA" id="ARBA00022833"/>
    </source>
</evidence>
<dbReference type="InterPro" id="IPR013083">
    <property type="entry name" value="Znf_RING/FYVE/PHD"/>
</dbReference>
<dbReference type="EMBL" id="JARPOI010000017">
    <property type="protein sequence ID" value="KAJ9139550.1"/>
    <property type="molecule type" value="Genomic_DNA"/>
</dbReference>
<evidence type="ECO:0000313" key="5">
    <source>
        <dbReference type="EMBL" id="KAJ9139550.1"/>
    </source>
</evidence>
<evidence type="ECO:0000256" key="2">
    <source>
        <dbReference type="ARBA" id="ARBA00022771"/>
    </source>
</evidence>
<dbReference type="Proteomes" id="UP001174677">
    <property type="component" value="Chromosome 17"/>
</dbReference>
<dbReference type="PANTHER" id="PTHR47863:SF4">
    <property type="entry name" value="RING_FYVE_PHD ZINC FINGER SUPERFAMILY PROTEIN"/>
    <property type="match status" value="1"/>
</dbReference>
<dbReference type="InterPro" id="IPR011011">
    <property type="entry name" value="Znf_FYVE_PHD"/>
</dbReference>
<evidence type="ECO:0000256" key="1">
    <source>
        <dbReference type="ARBA" id="ARBA00022723"/>
    </source>
</evidence>
<feature type="domain" description="Zinc finger PHD-type" evidence="4">
    <location>
        <begin position="442"/>
        <end position="487"/>
    </location>
</feature>
<name>A0ABQ9KI98_HEVBR</name>
<dbReference type="Gene3D" id="3.30.40.10">
    <property type="entry name" value="Zinc/RING finger domain, C3HC4 (zinc finger)"/>
    <property type="match status" value="1"/>
</dbReference>
<dbReference type="SUPFAM" id="SSF57903">
    <property type="entry name" value="FYVE/PHD zinc finger"/>
    <property type="match status" value="1"/>
</dbReference>
<protein>
    <recommendedName>
        <fullName evidence="4">Zinc finger PHD-type domain-containing protein</fullName>
    </recommendedName>
</protein>
<organism evidence="5 6">
    <name type="scientific">Hevea brasiliensis</name>
    <name type="common">Para rubber tree</name>
    <name type="synonym">Siphonia brasiliensis</name>
    <dbReference type="NCBI Taxonomy" id="3981"/>
    <lineage>
        <taxon>Eukaryota</taxon>
        <taxon>Viridiplantae</taxon>
        <taxon>Streptophyta</taxon>
        <taxon>Embryophyta</taxon>
        <taxon>Tracheophyta</taxon>
        <taxon>Spermatophyta</taxon>
        <taxon>Magnoliopsida</taxon>
        <taxon>eudicotyledons</taxon>
        <taxon>Gunneridae</taxon>
        <taxon>Pentapetalae</taxon>
        <taxon>rosids</taxon>
        <taxon>fabids</taxon>
        <taxon>Malpighiales</taxon>
        <taxon>Euphorbiaceae</taxon>
        <taxon>Crotonoideae</taxon>
        <taxon>Micrandreae</taxon>
        <taxon>Hevea</taxon>
    </lineage>
</organism>
<dbReference type="SMART" id="SM00249">
    <property type="entry name" value="PHD"/>
    <property type="match status" value="1"/>
</dbReference>
<dbReference type="PANTHER" id="PTHR47863">
    <property type="entry name" value="RING/FYVE/PHD ZINC FINGER SUPERFAMILY PROTEIN"/>
    <property type="match status" value="1"/>
</dbReference>
<gene>
    <name evidence="5" type="ORF">P3X46_030276</name>
</gene>
<evidence type="ECO:0000259" key="4">
    <source>
        <dbReference type="SMART" id="SM00249"/>
    </source>
</evidence>
<keyword evidence="1" id="KW-0479">Metal-binding</keyword>
<keyword evidence="2" id="KW-0863">Zinc-finger</keyword>